<evidence type="ECO:0000313" key="3">
    <source>
        <dbReference type="Proteomes" id="UP000267400"/>
    </source>
</evidence>
<evidence type="ECO:0008006" key="4">
    <source>
        <dbReference type="Google" id="ProtNLM"/>
    </source>
</evidence>
<keyword evidence="1" id="KW-0812">Transmembrane</keyword>
<reference evidence="2 3" key="1">
    <citation type="submission" date="2018-12" db="EMBL/GenBank/DDBJ databases">
        <authorList>
            <person name="Yu L."/>
        </authorList>
    </citation>
    <scope>NUCLEOTIDE SEQUENCE [LARGE SCALE GENOMIC DNA]</scope>
    <source>
        <strain evidence="2 3">11S</strain>
    </source>
</reference>
<dbReference type="AlphaFoldDB" id="A0A3S0R2N1"/>
<name>A0A3S0R2N1_9GAMM</name>
<dbReference type="EMBL" id="RXNS01000005">
    <property type="protein sequence ID" value="RTR05290.1"/>
    <property type="molecule type" value="Genomic_DNA"/>
</dbReference>
<sequence>MQSKYKIGLLRVNLVTAAGLTATLAANAGGLADALLLWLTTIWLGVTATQLEFSHRHPATVPWQLLPGLLLAALLWVAPERHLTWLWAWAILLMLPQPRWMLLFNTLLAIMSWALLPDLLGAEQWALAGLLLAGMMLLGLSRSLELQALRRRMLDRARLVPGLPIWPGHQLHHDLQRERRRTSQERVHAELLLLRTSRWRLWPLAERLCRLTRRFEHCYRLDRRTLGVLLINRDSEQAAARRHQLLAAIEEPVTARVVALPRLGSLVRERRALAHQDTPLEVKEVAHHG</sequence>
<accession>A0A3S0R2N1</accession>
<keyword evidence="1" id="KW-0472">Membrane</keyword>
<evidence type="ECO:0000256" key="1">
    <source>
        <dbReference type="SAM" id="Phobius"/>
    </source>
</evidence>
<dbReference type="RefSeq" id="WP_126482376.1">
    <property type="nucleotide sequence ID" value="NZ_RXNS01000005.1"/>
</dbReference>
<proteinExistence type="predicted"/>
<keyword evidence="1" id="KW-1133">Transmembrane helix</keyword>
<feature type="transmembrane region" description="Helical" evidence="1">
    <location>
        <begin position="125"/>
        <end position="144"/>
    </location>
</feature>
<feature type="transmembrane region" description="Helical" evidence="1">
    <location>
        <begin position="61"/>
        <end position="79"/>
    </location>
</feature>
<gene>
    <name evidence="2" type="ORF">EKG36_06815</name>
</gene>
<dbReference type="OrthoDB" id="6182046at2"/>
<keyword evidence="3" id="KW-1185">Reference proteome</keyword>
<organism evidence="2 3">
    <name type="scientific">Halomonas nitroreducens</name>
    <dbReference type="NCBI Taxonomy" id="447425"/>
    <lineage>
        <taxon>Bacteria</taxon>
        <taxon>Pseudomonadati</taxon>
        <taxon>Pseudomonadota</taxon>
        <taxon>Gammaproteobacteria</taxon>
        <taxon>Oceanospirillales</taxon>
        <taxon>Halomonadaceae</taxon>
        <taxon>Halomonas</taxon>
    </lineage>
</organism>
<dbReference type="Proteomes" id="UP000267400">
    <property type="component" value="Unassembled WGS sequence"/>
</dbReference>
<comment type="caution">
    <text evidence="2">The sequence shown here is derived from an EMBL/GenBank/DDBJ whole genome shotgun (WGS) entry which is preliminary data.</text>
</comment>
<protein>
    <recommendedName>
        <fullName evidence="4">GGDEF domain-containing protein</fullName>
    </recommendedName>
</protein>
<evidence type="ECO:0000313" key="2">
    <source>
        <dbReference type="EMBL" id="RTR05290.1"/>
    </source>
</evidence>
<feature type="transmembrane region" description="Helical" evidence="1">
    <location>
        <begin position="12"/>
        <end position="41"/>
    </location>
</feature>